<evidence type="ECO:0000259" key="18">
    <source>
        <dbReference type="Pfam" id="PF18235"/>
    </source>
</evidence>
<gene>
    <name evidence="20" type="ordered locus">TK0810</name>
</gene>
<evidence type="ECO:0000256" key="12">
    <source>
        <dbReference type="ARBA" id="ARBA00022989"/>
    </source>
</evidence>
<dbReference type="OrthoDB" id="82393at2157"/>
<comment type="pathway">
    <text evidence="4">Protein modification; protein glycosylation.</text>
</comment>
<dbReference type="STRING" id="69014.TK0810"/>
<dbReference type="EMBL" id="AP006878">
    <property type="protein sequence ID" value="BAD84999.1"/>
    <property type="molecule type" value="Genomic_DNA"/>
</dbReference>
<feature type="transmembrane region" description="Helical" evidence="17">
    <location>
        <begin position="313"/>
        <end position="332"/>
    </location>
</feature>
<comment type="cofactor">
    <cofactor evidence="1">
        <name>Mn(2+)</name>
        <dbReference type="ChEBI" id="CHEBI:29035"/>
    </cofactor>
</comment>
<dbReference type="AlphaFoldDB" id="Q5JH70"/>
<dbReference type="Gene3D" id="2.60.40.3020">
    <property type="match status" value="1"/>
</dbReference>
<feature type="transmembrane region" description="Helical" evidence="17">
    <location>
        <begin position="30"/>
        <end position="47"/>
    </location>
</feature>
<evidence type="ECO:0000256" key="2">
    <source>
        <dbReference type="ARBA" id="ARBA00001946"/>
    </source>
</evidence>
<keyword evidence="8 20" id="KW-0808">Transferase</keyword>
<keyword evidence="13 17" id="KW-0472">Membrane</keyword>
<dbReference type="RefSeq" id="WP_011249761.1">
    <property type="nucleotide sequence ID" value="NC_006624.1"/>
</dbReference>
<feature type="transmembrane region" description="Helical" evidence="17">
    <location>
        <begin position="223"/>
        <end position="243"/>
    </location>
</feature>
<sequence>MKTEAKEKLKKSEPGEGQAFPKAYLYFKEYGLPVLVLLLAYIGYRIRAVTSGFKLFLDPDTFYHFEMYKLAIQDWIPKYYAYAEPPMGIKPSGYLGLYTVQAMFYKFAHALFGMNEFEAFKVWPPFVGAMMVIGTYLVVRKLHSSWAGFWGAALMMGFWGAIEKTYSGNNRGEGPFVMFFLFTVYFLLLYLDEERWNWKKVLGLVFFLVLSPLYMGVWTGSSLGVMILLATGVVVPVIFFTVGDTEHLRRFVTEYYPAFGLSIIAGIFLAQSGFVGIRNFLVFSFEVLIAGTVLVLIMLYGERFLNFSDWMHRLGTVVGIGIAGFLAFYAYFGKALFNFLRAATQSTPLYQTVAELQTPSWRYIIATFSLKPKGSQGDSIIFIFSLLGLFVLGWKFYRGVKEKRYETYKHFIPLFHYLGTIYLFKQAVRFSFQASVAAIILAAIAMGEAFLYVERMRDTVTVKALYTAFLILMLVPMPYVSASYSYDAMKSESLKIRLTNSKMPGSVPEAWTDALLWIKNNSDPYATVLSWWDYGYWEESSLLSHRRAVSDGGHGYDRRYIIAKFFSHSGNAGEVDLEAWGDDYVITFLDPFDGSSDFGKFNAIAYLGGAIAYGERYPMFSYVYYNDIVVTNDTIAVKAGNGYVVPDIVVDLIRGQVFKNKEPTHPFVLYIYPYMTSSNQIYPIGILAYEKIALSNYLQLGLGVPISLNGEESEKLFANFKLEYTGYNGYTKKQGVYVPSVRVYKFTPFAIHRIEAMMNGNWTRVYDSINGGGLEVKSGNTTLPLTGEQKLRLYISAFGRDVKNGTLIFEAYNGTELVDRQVLVKNLNIDHLNETPVEVTVKIPQAEKYRFILLQEGPVGVTNGPVYVNGKLANPSMPLKPGESGNIELTEAFEKDYTNVKFTLRGVVYYYVAPNGNDINRPEFYLEPHMDIIGYIPVAELDKVQEGDNLIRGQASVPKDFFDSYIQELKQKYGDKVVVVGKRLEPIFLTQKEYVLWEGH</sequence>
<keyword evidence="12 17" id="KW-1133">Transmembrane helix</keyword>
<comment type="similarity">
    <text evidence="5">Belongs to the STT3 family.</text>
</comment>
<proteinExistence type="inferred from homology"/>
<keyword evidence="10" id="KW-0479">Metal-binding</keyword>
<evidence type="ECO:0000256" key="7">
    <source>
        <dbReference type="ARBA" id="ARBA00022676"/>
    </source>
</evidence>
<evidence type="ECO:0000256" key="9">
    <source>
        <dbReference type="ARBA" id="ARBA00022692"/>
    </source>
</evidence>
<evidence type="ECO:0000256" key="11">
    <source>
        <dbReference type="ARBA" id="ARBA00022842"/>
    </source>
</evidence>
<dbReference type="HOGENOM" id="CLU_304340_0_0_2"/>
<organism evidence="20 21">
    <name type="scientific">Thermococcus kodakarensis (strain ATCC BAA-918 / JCM 12380 / KOD1)</name>
    <name type="common">Pyrococcus kodakaraensis (strain KOD1)</name>
    <dbReference type="NCBI Taxonomy" id="69014"/>
    <lineage>
        <taxon>Archaea</taxon>
        <taxon>Methanobacteriati</taxon>
        <taxon>Methanobacteriota</taxon>
        <taxon>Thermococci</taxon>
        <taxon>Thermococcales</taxon>
        <taxon>Thermococcaceae</taxon>
        <taxon>Thermococcus</taxon>
    </lineage>
</organism>
<feature type="transmembrane region" description="Helical" evidence="17">
    <location>
        <begin position="379"/>
        <end position="396"/>
    </location>
</feature>
<feature type="transmembrane region" description="Helical" evidence="17">
    <location>
        <begin position="122"/>
        <end position="139"/>
    </location>
</feature>
<dbReference type="InterPro" id="IPR003674">
    <property type="entry name" value="Oligo_trans_STT3"/>
</dbReference>
<feature type="transmembrane region" description="Helical" evidence="17">
    <location>
        <begin position="430"/>
        <end position="453"/>
    </location>
</feature>
<feature type="transmembrane region" description="Helical" evidence="17">
    <location>
        <begin position="146"/>
        <end position="162"/>
    </location>
</feature>
<keyword evidence="11" id="KW-0460">Magnesium</keyword>
<evidence type="ECO:0000256" key="4">
    <source>
        <dbReference type="ARBA" id="ARBA00004922"/>
    </source>
</evidence>
<dbReference type="BRENDA" id="2.4.99.18">
    <property type="organism ID" value="5246"/>
</dbReference>
<reference evidence="20 21" key="1">
    <citation type="journal article" date="2005" name="Genome Res.">
        <title>Complete genome sequence of the hyperthermophilic archaeon Thermococcus kodakaraensis KOD1 and comparison with Pyrococcus genomes.</title>
        <authorList>
            <person name="Fukui T."/>
            <person name="Atomi H."/>
            <person name="Kanai T."/>
            <person name="Matsumi R."/>
            <person name="Fujiwara S."/>
            <person name="Imanaka T."/>
        </authorList>
    </citation>
    <scope>NUCLEOTIDE SEQUENCE [LARGE SCALE GENOMIC DNA]</scope>
    <source>
        <strain evidence="21">ATCC BAA-918 / JCM 12380 / KOD1</strain>
    </source>
</reference>
<dbReference type="InterPro" id="IPR041152">
    <property type="entry name" value="OST_P2"/>
</dbReference>
<keyword evidence="9 17" id="KW-0812">Transmembrane</keyword>
<dbReference type="Gene3D" id="2.60.40.3030">
    <property type="match status" value="1"/>
</dbReference>
<comment type="subcellular location">
    <subcellularLocation>
        <location evidence="3">Cell membrane</location>
        <topology evidence="3">Multi-pass membrane protein</topology>
    </subcellularLocation>
</comment>
<name>Q5JH70_THEKO</name>
<dbReference type="GO" id="GO:0004576">
    <property type="term" value="F:oligosaccharyl transferase activity"/>
    <property type="evidence" value="ECO:0007669"/>
    <property type="project" value="InterPro"/>
</dbReference>
<dbReference type="GO" id="GO:0046872">
    <property type="term" value="F:metal ion binding"/>
    <property type="evidence" value="ECO:0007669"/>
    <property type="project" value="UniProtKB-KW"/>
</dbReference>
<accession>Q5JH70</accession>
<dbReference type="Proteomes" id="UP000000536">
    <property type="component" value="Chromosome"/>
</dbReference>
<dbReference type="PhylomeDB" id="Q5JH70"/>
<dbReference type="GeneID" id="78447326"/>
<evidence type="ECO:0000256" key="17">
    <source>
        <dbReference type="SAM" id="Phobius"/>
    </source>
</evidence>
<evidence type="ECO:0000313" key="20">
    <source>
        <dbReference type="EMBL" id="BAD84999.1"/>
    </source>
</evidence>
<feature type="transmembrane region" description="Helical" evidence="17">
    <location>
        <begin position="198"/>
        <end position="217"/>
    </location>
</feature>
<feature type="transmembrane region" description="Helical" evidence="17">
    <location>
        <begin position="280"/>
        <end position="301"/>
    </location>
</feature>
<protein>
    <recommendedName>
        <fullName evidence="6">dolichyl-phosphooligosaccharide-protein glycotransferase</fullName>
        <ecNumber evidence="6">2.4.99.21</ecNumber>
    </recommendedName>
    <alternativeName>
        <fullName evidence="15">Oligosaccharyl transferase</fullName>
    </alternativeName>
</protein>
<evidence type="ECO:0000256" key="3">
    <source>
        <dbReference type="ARBA" id="ARBA00004651"/>
    </source>
</evidence>
<comment type="cofactor">
    <cofactor evidence="2">
        <name>Mg(2+)</name>
        <dbReference type="ChEBI" id="CHEBI:18420"/>
    </cofactor>
</comment>
<dbReference type="PATRIC" id="fig|69014.16.peg.790"/>
<dbReference type="UniPathway" id="UPA00378"/>
<evidence type="ECO:0000259" key="19">
    <source>
        <dbReference type="Pfam" id="PF21618"/>
    </source>
</evidence>
<dbReference type="EnsemblBacteria" id="BAD84999">
    <property type="protein sequence ID" value="BAD84999"/>
    <property type="gene ID" value="TK0810"/>
</dbReference>
<dbReference type="InterPro" id="IPR048858">
    <property type="entry name" value="OST_P1"/>
</dbReference>
<dbReference type="CAZy" id="GT66">
    <property type="family name" value="Glycosyltransferase Family 66"/>
</dbReference>
<dbReference type="eggNOG" id="arCOG02044">
    <property type="taxonomic scope" value="Archaea"/>
</dbReference>
<evidence type="ECO:0000256" key="10">
    <source>
        <dbReference type="ARBA" id="ARBA00022723"/>
    </source>
</evidence>
<dbReference type="Gene3D" id="3.40.50.12610">
    <property type="match status" value="1"/>
</dbReference>
<keyword evidence="7" id="KW-0328">Glycosyltransferase</keyword>
<feature type="transmembrane region" description="Helical" evidence="17">
    <location>
        <begin position="255"/>
        <end position="274"/>
    </location>
</feature>
<keyword evidence="21" id="KW-1185">Reference proteome</keyword>
<feature type="transmembrane region" description="Helical" evidence="17">
    <location>
        <begin position="174"/>
        <end position="191"/>
    </location>
</feature>
<keyword evidence="14" id="KW-0464">Manganese</keyword>
<evidence type="ECO:0000256" key="13">
    <source>
        <dbReference type="ARBA" id="ARBA00023136"/>
    </source>
</evidence>
<evidence type="ECO:0000256" key="6">
    <source>
        <dbReference type="ARBA" id="ARBA00012602"/>
    </source>
</evidence>
<dbReference type="GO" id="GO:0005886">
    <property type="term" value="C:plasma membrane"/>
    <property type="evidence" value="ECO:0007669"/>
    <property type="project" value="UniProtKB-SubCell"/>
</dbReference>
<comment type="catalytic activity">
    <reaction evidence="16">
        <text>an archaeal dolichyl phosphooligosaccharide + [protein]-L-asparagine = an archaeal dolichyl phosphate + a glycoprotein with the oligosaccharide chain attached by N-beta-D-glycosyl linkage to a protein L-asparagine.</text>
        <dbReference type="EC" id="2.4.99.21"/>
    </reaction>
</comment>
<dbReference type="KEGG" id="tko:TK0810"/>
<feature type="transmembrane region" description="Helical" evidence="17">
    <location>
        <begin position="465"/>
        <end position="486"/>
    </location>
</feature>
<evidence type="ECO:0000256" key="14">
    <source>
        <dbReference type="ARBA" id="ARBA00023211"/>
    </source>
</evidence>
<dbReference type="Pfam" id="PF21618">
    <property type="entry name" value="OST_P1"/>
    <property type="match status" value="1"/>
</dbReference>
<feature type="domain" description="Oligosaccharyl transferase peripheral 1" evidence="19">
    <location>
        <begin position="748"/>
        <end position="856"/>
    </location>
</feature>
<evidence type="ECO:0000256" key="5">
    <source>
        <dbReference type="ARBA" id="ARBA00010810"/>
    </source>
</evidence>
<dbReference type="PANTHER" id="PTHR13872:SF1">
    <property type="entry name" value="DOLICHYL-DIPHOSPHOOLIGOSACCHARIDE--PROTEIN GLYCOSYLTRANSFERASE SUBUNIT STT3B"/>
    <property type="match status" value="1"/>
</dbReference>
<dbReference type="PANTHER" id="PTHR13872">
    <property type="entry name" value="DOLICHYL-DIPHOSPHOOLIGOSACCHARIDE--PROTEIN GLYCOSYLTRANSFERASE SUBUNIT"/>
    <property type="match status" value="1"/>
</dbReference>
<evidence type="ECO:0000256" key="15">
    <source>
        <dbReference type="ARBA" id="ARBA00030679"/>
    </source>
</evidence>
<evidence type="ECO:0000256" key="1">
    <source>
        <dbReference type="ARBA" id="ARBA00001936"/>
    </source>
</evidence>
<evidence type="ECO:0000313" key="21">
    <source>
        <dbReference type="Proteomes" id="UP000000536"/>
    </source>
</evidence>
<feature type="transmembrane region" description="Helical" evidence="17">
    <location>
        <begin position="408"/>
        <end position="424"/>
    </location>
</feature>
<feature type="domain" description="Oligosaccharyltransferase peripheral 2" evidence="18">
    <location>
        <begin position="857"/>
        <end position="989"/>
    </location>
</feature>
<dbReference type="EC" id="2.4.99.21" evidence="6"/>
<dbReference type="Pfam" id="PF18235">
    <property type="entry name" value="OST_P2"/>
    <property type="match status" value="1"/>
</dbReference>
<dbReference type="InParanoid" id="Q5JH70"/>
<evidence type="ECO:0000256" key="16">
    <source>
        <dbReference type="ARBA" id="ARBA00034066"/>
    </source>
</evidence>
<dbReference type="Gene3D" id="2.40.128.390">
    <property type="match status" value="1"/>
</dbReference>
<evidence type="ECO:0000256" key="8">
    <source>
        <dbReference type="ARBA" id="ARBA00022679"/>
    </source>
</evidence>